<dbReference type="AlphaFoldDB" id="A0A382MAE3"/>
<accession>A0A382MAE3</accession>
<dbReference type="PROSITE" id="PS51257">
    <property type="entry name" value="PROKAR_LIPOPROTEIN"/>
    <property type="match status" value="1"/>
</dbReference>
<gene>
    <name evidence="1" type="ORF">METZ01_LOCUS297216</name>
</gene>
<dbReference type="EMBL" id="UINC01091527">
    <property type="protein sequence ID" value="SVC44362.1"/>
    <property type="molecule type" value="Genomic_DNA"/>
</dbReference>
<sequence>MGLIKMFPGKIFIHLLILSASACLYGQEDENADPDQEPQENVSQRPIEEIQVTGERTLLTMRNEIIREEENLYRIFNELNSHDRFDIKCKTERRLGSAILIRNCYPRFFTDLRETENSVGLSQLRQDGVDSALFALGVSQLKTDREIRELAAGDYQTLSEEMLRIASENPDYLRILMKVADLKADYQAAREERFGSDN</sequence>
<evidence type="ECO:0000313" key="1">
    <source>
        <dbReference type="EMBL" id="SVC44362.1"/>
    </source>
</evidence>
<proteinExistence type="predicted"/>
<reference evidence="1" key="1">
    <citation type="submission" date="2018-05" db="EMBL/GenBank/DDBJ databases">
        <authorList>
            <person name="Lanie J.A."/>
            <person name="Ng W.-L."/>
            <person name="Kazmierczak K.M."/>
            <person name="Andrzejewski T.M."/>
            <person name="Davidsen T.M."/>
            <person name="Wayne K.J."/>
            <person name="Tettelin H."/>
            <person name="Glass J.I."/>
            <person name="Rusch D."/>
            <person name="Podicherti R."/>
            <person name="Tsui H.-C.T."/>
            <person name="Winkler M.E."/>
        </authorList>
    </citation>
    <scope>NUCLEOTIDE SEQUENCE</scope>
</reference>
<name>A0A382MAE3_9ZZZZ</name>
<protein>
    <submittedName>
        <fullName evidence="1">Uncharacterized protein</fullName>
    </submittedName>
</protein>
<organism evidence="1">
    <name type="scientific">marine metagenome</name>
    <dbReference type="NCBI Taxonomy" id="408172"/>
    <lineage>
        <taxon>unclassified sequences</taxon>
        <taxon>metagenomes</taxon>
        <taxon>ecological metagenomes</taxon>
    </lineage>
</organism>